<name>A0ABN9ZKQ5_PIPNA</name>
<sequence>MILKCYPNTFAKCIIDHSFSHNQADNGVLRPFLPFCPATQVTFLVSWTEMAFSRAGGAKSHWPYQGSPWPSERDPTFLLQPEEKPKSNSSPNLFSQLARLIE</sequence>
<gene>
    <name evidence="2" type="ORF">MPIPNATIZW_LOCUS5113</name>
</gene>
<feature type="region of interest" description="Disordered" evidence="1">
    <location>
        <begin position="58"/>
        <end position="102"/>
    </location>
</feature>
<evidence type="ECO:0000313" key="3">
    <source>
        <dbReference type="Proteomes" id="UP001314169"/>
    </source>
</evidence>
<dbReference type="Proteomes" id="UP001314169">
    <property type="component" value="Chromosome 15"/>
</dbReference>
<proteinExistence type="predicted"/>
<feature type="compositionally biased region" description="Basic and acidic residues" evidence="1">
    <location>
        <begin position="71"/>
        <end position="86"/>
    </location>
</feature>
<evidence type="ECO:0000256" key="1">
    <source>
        <dbReference type="SAM" id="MobiDB-lite"/>
    </source>
</evidence>
<keyword evidence="3" id="KW-1185">Reference proteome</keyword>
<dbReference type="EMBL" id="OY882872">
    <property type="protein sequence ID" value="CAK6436807.1"/>
    <property type="molecule type" value="Genomic_DNA"/>
</dbReference>
<protein>
    <submittedName>
        <fullName evidence="2">Uncharacterized protein</fullName>
    </submittedName>
</protein>
<organism evidence="2 3">
    <name type="scientific">Pipistrellus nathusii</name>
    <name type="common">Nathusius' pipistrelle</name>
    <dbReference type="NCBI Taxonomy" id="59473"/>
    <lineage>
        <taxon>Eukaryota</taxon>
        <taxon>Metazoa</taxon>
        <taxon>Chordata</taxon>
        <taxon>Craniata</taxon>
        <taxon>Vertebrata</taxon>
        <taxon>Euteleostomi</taxon>
        <taxon>Mammalia</taxon>
        <taxon>Eutheria</taxon>
        <taxon>Laurasiatheria</taxon>
        <taxon>Chiroptera</taxon>
        <taxon>Yangochiroptera</taxon>
        <taxon>Vespertilionidae</taxon>
        <taxon>Pipistrellus</taxon>
    </lineage>
</organism>
<evidence type="ECO:0000313" key="2">
    <source>
        <dbReference type="EMBL" id="CAK6436807.1"/>
    </source>
</evidence>
<reference evidence="2" key="1">
    <citation type="submission" date="2023-12" db="EMBL/GenBank/DDBJ databases">
        <authorList>
            <person name="Brown T."/>
        </authorList>
    </citation>
    <scope>NUCLEOTIDE SEQUENCE</scope>
</reference>
<accession>A0ABN9ZKQ5</accession>